<evidence type="ECO:0000313" key="2">
    <source>
        <dbReference type="EMBL" id="MDI1485447.1"/>
    </source>
</evidence>
<feature type="transmembrane region" description="Helical" evidence="1">
    <location>
        <begin position="277"/>
        <end position="298"/>
    </location>
</feature>
<dbReference type="EMBL" id="JAPUFD010000001">
    <property type="protein sequence ID" value="MDI1485447.1"/>
    <property type="molecule type" value="Genomic_DNA"/>
</dbReference>
<name>A0AA43TV87_9LECA</name>
<proteinExistence type="predicted"/>
<gene>
    <name evidence="2" type="ORF">OHK93_000585</name>
</gene>
<sequence>MVPYLNPNGHDLGPANYDGYGISLLIFIVGYTILFFAGCAYLWQHRDHPIIQMRKIGLALLSILILHVYLFMALMAYPLNGLYPCNVEFWAMSLYLPIGLGLFQAQNQQLLLVSRGQDQLMKVEDSFKRFAGERGHGLGTPRYWANRCKLWWNGANKQRKYESFVLIGIVFQFVGSFIIYNISQKFSRYGTVGHPTDPSSCRQGWEWAPSIIWQFSWNYIFGPYLIYRVRLIRDIYHWRVQTVLAIVASMPGTPLWLVGTYTDAFTAINKYWPPCMWFAPGLITIELTTLIFPIYQIYRHKKLARETSRALAEFDAKQLNYKEGSETTSVSTATRSTGSKGKMYSMETLEHCIHTNCDGLQVYASCMELNGENIVFLTRVIKFKRQWRAEFTNSKNAMRTRTTMFRAALSIFVNLVHAETATYPINIESNIYRGLELMFREATQLVACQPESRNSSTTSIAQVTPWAEPGLVSDDFETFQLGDMKKHPRASFRRLSSEDGVSHHSTPSATDSIEWLEDPLNSCMVPVDFDAKVFDAAFKSIKYMVWSETWQRFMNFKKAAGVET</sequence>
<keyword evidence="1" id="KW-0812">Transmembrane</keyword>
<keyword evidence="1" id="KW-0472">Membrane</keyword>
<feature type="transmembrane region" description="Helical" evidence="1">
    <location>
        <begin position="164"/>
        <end position="182"/>
    </location>
</feature>
<organism evidence="2 3">
    <name type="scientific">Ramalina farinacea</name>
    <dbReference type="NCBI Taxonomy" id="258253"/>
    <lineage>
        <taxon>Eukaryota</taxon>
        <taxon>Fungi</taxon>
        <taxon>Dikarya</taxon>
        <taxon>Ascomycota</taxon>
        <taxon>Pezizomycotina</taxon>
        <taxon>Lecanoromycetes</taxon>
        <taxon>OSLEUM clade</taxon>
        <taxon>Lecanoromycetidae</taxon>
        <taxon>Lecanorales</taxon>
        <taxon>Lecanorineae</taxon>
        <taxon>Ramalinaceae</taxon>
        <taxon>Ramalina</taxon>
    </lineage>
</organism>
<keyword evidence="3" id="KW-1185">Reference proteome</keyword>
<feature type="transmembrane region" description="Helical" evidence="1">
    <location>
        <begin position="56"/>
        <end position="77"/>
    </location>
</feature>
<accession>A0AA43TV87</accession>
<protein>
    <submittedName>
        <fullName evidence="2">Uncharacterized protein</fullName>
    </submittedName>
</protein>
<keyword evidence="1" id="KW-1133">Transmembrane helix</keyword>
<dbReference type="Proteomes" id="UP001161017">
    <property type="component" value="Unassembled WGS sequence"/>
</dbReference>
<dbReference type="AlphaFoldDB" id="A0AA43TV87"/>
<feature type="transmembrane region" description="Helical" evidence="1">
    <location>
        <begin position="89"/>
        <end position="105"/>
    </location>
</feature>
<reference evidence="2" key="1">
    <citation type="journal article" date="2023" name="Genome Biol. Evol.">
        <title>First Whole Genome Sequence and Flow Cytometry Genome Size Data for the Lichen-Forming Fungus Ramalina farinacea (Ascomycota).</title>
        <authorList>
            <person name="Llewellyn T."/>
            <person name="Mian S."/>
            <person name="Hill R."/>
            <person name="Leitch I.J."/>
            <person name="Gaya E."/>
        </authorList>
    </citation>
    <scope>NUCLEOTIDE SEQUENCE</scope>
    <source>
        <strain evidence="2">LIQ254RAFAR</strain>
    </source>
</reference>
<comment type="caution">
    <text evidence="2">The sequence shown here is derived from an EMBL/GenBank/DDBJ whole genome shotgun (WGS) entry which is preliminary data.</text>
</comment>
<evidence type="ECO:0000256" key="1">
    <source>
        <dbReference type="SAM" id="Phobius"/>
    </source>
</evidence>
<evidence type="ECO:0000313" key="3">
    <source>
        <dbReference type="Proteomes" id="UP001161017"/>
    </source>
</evidence>
<feature type="transmembrane region" description="Helical" evidence="1">
    <location>
        <begin position="20"/>
        <end position="44"/>
    </location>
</feature>
<feature type="transmembrane region" description="Helical" evidence="1">
    <location>
        <begin position="207"/>
        <end position="226"/>
    </location>
</feature>
<feature type="transmembrane region" description="Helical" evidence="1">
    <location>
        <begin position="238"/>
        <end position="257"/>
    </location>
</feature>